<feature type="signal peptide" evidence="2">
    <location>
        <begin position="1"/>
        <end position="19"/>
    </location>
</feature>
<organism evidence="3 4">
    <name type="scientific">Theileria parva</name>
    <name type="common">East coast fever infection agent</name>
    <dbReference type="NCBI Taxonomy" id="5875"/>
    <lineage>
        <taxon>Eukaryota</taxon>
        <taxon>Sar</taxon>
        <taxon>Alveolata</taxon>
        <taxon>Apicomplexa</taxon>
        <taxon>Aconoidasida</taxon>
        <taxon>Piroplasmida</taxon>
        <taxon>Theileriidae</taxon>
        <taxon>Theileria</taxon>
    </lineage>
</organism>
<accession>Q4N6B9</accession>
<dbReference type="GeneID" id="3501782"/>
<keyword evidence="2" id="KW-0732">Signal</keyword>
<feature type="compositionally biased region" description="Low complexity" evidence="1">
    <location>
        <begin position="241"/>
        <end position="267"/>
    </location>
</feature>
<comment type="caution">
    <text evidence="3">The sequence shown here is derived from an EMBL/GenBank/DDBJ whole genome shotgun (WGS) entry which is preliminary data.</text>
</comment>
<dbReference type="VEuPathDB" id="PiroplasmaDB:TpMuguga_02g00018"/>
<evidence type="ECO:0000256" key="2">
    <source>
        <dbReference type="SAM" id="SignalP"/>
    </source>
</evidence>
<keyword evidence="4" id="KW-1185">Reference proteome</keyword>
<dbReference type="EMBL" id="AAGK01000002">
    <property type="protein sequence ID" value="EAN32304.1"/>
    <property type="molecule type" value="Genomic_DNA"/>
</dbReference>
<dbReference type="STRING" id="5875.Q4N6B9"/>
<feature type="chain" id="PRO_5004240797" description="SfiI-subtelomeric related protein family member" evidence="2">
    <location>
        <begin position="20"/>
        <end position="552"/>
    </location>
</feature>
<dbReference type="InterPro" id="IPR007480">
    <property type="entry name" value="DUF529"/>
</dbReference>
<dbReference type="KEGG" id="tpv:TP02_0018"/>
<feature type="compositionally biased region" description="Low complexity" evidence="1">
    <location>
        <begin position="276"/>
        <end position="310"/>
    </location>
</feature>
<dbReference type="InParanoid" id="Q4N6B9"/>
<evidence type="ECO:0000313" key="4">
    <source>
        <dbReference type="Proteomes" id="UP000001949"/>
    </source>
</evidence>
<evidence type="ECO:0000256" key="1">
    <source>
        <dbReference type="SAM" id="MobiDB-lite"/>
    </source>
</evidence>
<dbReference type="RefSeq" id="XP_764587.1">
    <property type="nucleotide sequence ID" value="XM_759494.1"/>
</dbReference>
<feature type="compositionally biased region" description="Polar residues" evidence="1">
    <location>
        <begin position="132"/>
        <end position="148"/>
    </location>
</feature>
<dbReference type="Proteomes" id="UP000001949">
    <property type="component" value="Unassembled WGS sequence"/>
</dbReference>
<dbReference type="AlphaFoldDB" id="Q4N6B9"/>
<feature type="region of interest" description="Disordered" evidence="1">
    <location>
        <begin position="132"/>
        <end position="326"/>
    </location>
</feature>
<protein>
    <recommendedName>
        <fullName evidence="5">SfiI-subtelomeric related protein family member</fullName>
    </recommendedName>
</protein>
<gene>
    <name evidence="3" type="ordered locus">TP02_0018</name>
</gene>
<name>Q4N6B9_THEPA</name>
<dbReference type="eggNOG" id="ENOG502QWZP">
    <property type="taxonomic scope" value="Eukaryota"/>
</dbReference>
<evidence type="ECO:0008006" key="5">
    <source>
        <dbReference type="Google" id="ProtNLM"/>
    </source>
</evidence>
<dbReference type="OMA" id="CFFIDPD"/>
<evidence type="ECO:0000313" key="3">
    <source>
        <dbReference type="EMBL" id="EAN32304.1"/>
    </source>
</evidence>
<proteinExistence type="predicted"/>
<reference evidence="3 4" key="1">
    <citation type="journal article" date="2005" name="Science">
        <title>Genome sequence of Theileria parva, a bovine pathogen that transforms lymphocytes.</title>
        <authorList>
            <person name="Gardner M.J."/>
            <person name="Bishop R."/>
            <person name="Shah T."/>
            <person name="de Villiers E.P."/>
            <person name="Carlton J.M."/>
            <person name="Hall N."/>
            <person name="Ren Q."/>
            <person name="Paulsen I.T."/>
            <person name="Pain A."/>
            <person name="Berriman M."/>
            <person name="Wilson R.J.M."/>
            <person name="Sato S."/>
            <person name="Ralph S.A."/>
            <person name="Mann D.J."/>
            <person name="Xiong Z."/>
            <person name="Shallom S.J."/>
            <person name="Weidman J."/>
            <person name="Jiang L."/>
            <person name="Lynn J."/>
            <person name="Weaver B."/>
            <person name="Shoaibi A."/>
            <person name="Domingo A.R."/>
            <person name="Wasawo D."/>
            <person name="Crabtree J."/>
            <person name="Wortman J.R."/>
            <person name="Haas B."/>
            <person name="Angiuoli S.V."/>
            <person name="Creasy T.H."/>
            <person name="Lu C."/>
            <person name="Suh B."/>
            <person name="Silva J.C."/>
            <person name="Utterback T.R."/>
            <person name="Feldblyum T.V."/>
            <person name="Pertea M."/>
            <person name="Allen J."/>
            <person name="Nierman W.C."/>
            <person name="Taracha E.L.N."/>
            <person name="Salzberg S.L."/>
            <person name="White O.R."/>
            <person name="Fitzhugh H.A."/>
            <person name="Morzaria S."/>
            <person name="Venter J.C."/>
            <person name="Fraser C.M."/>
            <person name="Nene V."/>
        </authorList>
    </citation>
    <scope>NUCLEOTIDE SEQUENCE [LARGE SCALE GENOMIC DNA]</scope>
    <source>
        <strain evidence="3 4">Muguga</strain>
    </source>
</reference>
<dbReference type="Pfam" id="PF04385">
    <property type="entry name" value="FAINT"/>
    <property type="match status" value="2"/>
</dbReference>
<sequence>MSIFLLIYLLIWNLNGVKCAGEDTRTVTGQPSCGEDQTKTQITLVELDIKTKNNTTEYSYSKENNEGTFVTKADCGFKKIKLGKTVIWESSDPKKYAYKVVIDGLGFLSSTKNIFIYLDGCVMHFKKSSQNDSWEEQGTTQQESTNKQTTTPRTTPPTAASTTPTTPATTTPPTTAATTSPVTTTTPTTTAVTPTPVTPTTTAATTGTTPVTQPSTTPVTTAAAPEAKPIIPPTSEVSGGAVTPPTTAAPAATTPTTAVTPAEATPEQAKVPETKSTTPATPSVTQATVTPTQAQATTPVTTTQPSSTQPKAPESTTTTPVTVGPASSLITTESESGENFLYASFYDSDVKLYSQDKSDPNKFVELDANKYELDKSNQYIHKYTFNNEGKCVKFTLKNHEIWKHGDNNCQEYPKTIYLHKGKTIVFIEFPNNSFNFYRFSVKDNNMKLETLRKLEDNFESKHKLLTLEGDGSSTKENDKAKYELKKYDFAYEYKFNSDAKCTSVKFDGKEVWKYDSSHDQNNYPLLVYFLSKYLVLFLKNDKCFFIDPDKVL</sequence>
<feature type="compositionally biased region" description="Low complexity" evidence="1">
    <location>
        <begin position="149"/>
        <end position="229"/>
    </location>
</feature>